<dbReference type="VEuPathDB" id="FungiDB:HCDG_07001"/>
<reference evidence="2" key="1">
    <citation type="submission" date="2009-05" db="EMBL/GenBank/DDBJ databases">
        <title>The genome sequence of Ajellomyces capsulatus strain H143.</title>
        <authorList>
            <person name="Champion M."/>
            <person name="Cuomo C.A."/>
            <person name="Ma L.-J."/>
            <person name="Henn M.R."/>
            <person name="Sil A."/>
            <person name="Goldman B."/>
            <person name="Young S.K."/>
            <person name="Kodira C.D."/>
            <person name="Zeng Q."/>
            <person name="Koehrsen M."/>
            <person name="Alvarado L."/>
            <person name="Berlin A.M."/>
            <person name="Borenstein D."/>
            <person name="Chen Z."/>
            <person name="Engels R."/>
            <person name="Freedman E."/>
            <person name="Gellesch M."/>
            <person name="Goldberg J."/>
            <person name="Griggs A."/>
            <person name="Gujja S."/>
            <person name="Heiman D.I."/>
            <person name="Hepburn T.A."/>
            <person name="Howarth C."/>
            <person name="Jen D."/>
            <person name="Larson L."/>
            <person name="Lewis B."/>
            <person name="Mehta T."/>
            <person name="Park D."/>
            <person name="Pearson M."/>
            <person name="Roberts A."/>
            <person name="Saif S."/>
            <person name="Shea T.D."/>
            <person name="Shenoy N."/>
            <person name="Sisk P."/>
            <person name="Stolte C."/>
            <person name="Sykes S."/>
            <person name="Walk T."/>
            <person name="White J."/>
            <person name="Yandava C."/>
            <person name="Klein B."/>
            <person name="McEwen J.G."/>
            <person name="Puccia R."/>
            <person name="Goldman G.H."/>
            <person name="Felipe M.S."/>
            <person name="Nino-Vega G."/>
            <person name="San-Blas G."/>
            <person name="Taylor J.W."/>
            <person name="Mendoza L."/>
            <person name="Galagan J.E."/>
            <person name="Nusbaum C."/>
            <person name="Birren B.W."/>
        </authorList>
    </citation>
    <scope>NUCLEOTIDE SEQUENCE [LARGE SCALE GENOMIC DNA]</scope>
    <source>
        <strain evidence="2">H143</strain>
    </source>
</reference>
<dbReference type="Proteomes" id="UP000002624">
    <property type="component" value="Unassembled WGS sequence"/>
</dbReference>
<evidence type="ECO:0000313" key="1">
    <source>
        <dbReference type="EMBL" id="EER39057.1"/>
    </source>
</evidence>
<dbReference type="EMBL" id="GG692430">
    <property type="protein sequence ID" value="EER39057.1"/>
    <property type="molecule type" value="Genomic_DNA"/>
</dbReference>
<protein>
    <submittedName>
        <fullName evidence="1">Uncharacterized protein</fullName>
    </submittedName>
</protein>
<organism evidence="1 2">
    <name type="scientific">Ajellomyces capsulatus (strain H143)</name>
    <name type="common">Darling's disease fungus</name>
    <name type="synonym">Histoplasma capsulatum</name>
    <dbReference type="NCBI Taxonomy" id="544712"/>
    <lineage>
        <taxon>Eukaryota</taxon>
        <taxon>Fungi</taxon>
        <taxon>Dikarya</taxon>
        <taxon>Ascomycota</taxon>
        <taxon>Pezizomycotina</taxon>
        <taxon>Eurotiomycetes</taxon>
        <taxon>Eurotiomycetidae</taxon>
        <taxon>Onygenales</taxon>
        <taxon>Ajellomycetaceae</taxon>
        <taxon>Histoplasma</taxon>
    </lineage>
</organism>
<gene>
    <name evidence="1" type="ORF">HCDG_07001</name>
</gene>
<dbReference type="HOGENOM" id="CLU_2454200_0_0_1"/>
<proteinExistence type="predicted"/>
<name>C6HLC0_AJECH</name>
<evidence type="ECO:0000313" key="2">
    <source>
        <dbReference type="Proteomes" id="UP000002624"/>
    </source>
</evidence>
<sequence length="89" mass="9638">MICLQALGVAGGFGSFSATSSIRTFVLRSHLTSTVLYLRTTDYKRAKWQNRRIGITRSLQGGGTEEICISLPASIQKIGTSSIPETIFA</sequence>
<dbReference type="AlphaFoldDB" id="C6HLC0"/>
<accession>C6HLC0</accession>